<accession>A0ABS1NS14</accession>
<dbReference type="PROSITE" id="PS00012">
    <property type="entry name" value="PHOSPHOPANTETHEINE"/>
    <property type="match status" value="1"/>
</dbReference>
<dbReference type="SUPFAM" id="SSF53901">
    <property type="entry name" value="Thiolase-like"/>
    <property type="match status" value="1"/>
</dbReference>
<dbReference type="InterPro" id="IPR050091">
    <property type="entry name" value="PKS_NRPS_Biosynth_Enz"/>
</dbReference>
<dbReference type="PANTHER" id="PTHR43775:SF51">
    <property type="entry name" value="INACTIVE PHENOLPHTHIOCEROL SYNTHESIS POLYKETIDE SYNTHASE TYPE I PKS1-RELATED"/>
    <property type="match status" value="1"/>
</dbReference>
<dbReference type="Gene3D" id="1.10.1200.10">
    <property type="entry name" value="ACP-like"/>
    <property type="match status" value="1"/>
</dbReference>
<dbReference type="PROSITE" id="PS50075">
    <property type="entry name" value="CARRIER"/>
    <property type="match status" value="1"/>
</dbReference>
<evidence type="ECO:0000256" key="3">
    <source>
        <dbReference type="ARBA" id="ARBA00022679"/>
    </source>
</evidence>
<proteinExistence type="predicted"/>
<dbReference type="EMBL" id="JAERRF010000114">
    <property type="protein sequence ID" value="MBL1102872.1"/>
    <property type="molecule type" value="Genomic_DNA"/>
</dbReference>
<dbReference type="SMART" id="SM00823">
    <property type="entry name" value="PKS_PP"/>
    <property type="match status" value="1"/>
</dbReference>
<dbReference type="InterPro" id="IPR020841">
    <property type="entry name" value="PKS_Beta-ketoAc_synthase_dom"/>
</dbReference>
<dbReference type="InterPro" id="IPR016039">
    <property type="entry name" value="Thiolase-like"/>
</dbReference>
<dbReference type="InterPro" id="IPR032821">
    <property type="entry name" value="PKS_assoc"/>
</dbReference>
<evidence type="ECO:0000256" key="6">
    <source>
        <dbReference type="SAM" id="MobiDB-lite"/>
    </source>
</evidence>
<organism evidence="9 10">
    <name type="scientific">Streptomyces coffeae</name>
    <dbReference type="NCBI Taxonomy" id="621382"/>
    <lineage>
        <taxon>Bacteria</taxon>
        <taxon>Bacillati</taxon>
        <taxon>Actinomycetota</taxon>
        <taxon>Actinomycetes</taxon>
        <taxon>Kitasatosporales</taxon>
        <taxon>Streptomycetaceae</taxon>
        <taxon>Streptomyces</taxon>
    </lineage>
</organism>
<feature type="domain" description="Carrier" evidence="7">
    <location>
        <begin position="29"/>
        <end position="104"/>
    </location>
</feature>
<keyword evidence="3" id="KW-0808">Transferase</keyword>
<evidence type="ECO:0000259" key="8">
    <source>
        <dbReference type="PROSITE" id="PS52004"/>
    </source>
</evidence>
<keyword evidence="2" id="KW-0597">Phosphoprotein</keyword>
<dbReference type="InterPro" id="IPR020806">
    <property type="entry name" value="PKS_PP-bd"/>
</dbReference>
<evidence type="ECO:0000256" key="1">
    <source>
        <dbReference type="ARBA" id="ARBA00022450"/>
    </source>
</evidence>
<feature type="compositionally biased region" description="Basic and acidic residues" evidence="6">
    <location>
        <begin position="551"/>
        <end position="564"/>
    </location>
</feature>
<dbReference type="CDD" id="cd00833">
    <property type="entry name" value="PKS"/>
    <property type="match status" value="1"/>
</dbReference>
<evidence type="ECO:0000313" key="9">
    <source>
        <dbReference type="EMBL" id="MBL1102872.1"/>
    </source>
</evidence>
<dbReference type="SUPFAM" id="SSF47336">
    <property type="entry name" value="ACP-like"/>
    <property type="match status" value="1"/>
</dbReference>
<keyword evidence="10" id="KW-1185">Reference proteome</keyword>
<keyword evidence="1" id="KW-0596">Phosphopantetheine</keyword>
<feature type="non-terminal residue" evidence="9">
    <location>
        <position position="564"/>
    </location>
</feature>
<dbReference type="Gene3D" id="3.40.47.10">
    <property type="match status" value="1"/>
</dbReference>
<dbReference type="InterPro" id="IPR009081">
    <property type="entry name" value="PP-bd_ACP"/>
</dbReference>
<dbReference type="Pfam" id="PF00109">
    <property type="entry name" value="ketoacyl-synt"/>
    <property type="match status" value="1"/>
</dbReference>
<sequence length="564" mass="59079">MPLDDEKTSVETSALVSELRRLGETERMYRMTELARAHITATLGSGVLGEGALGQTFRDLGFDSLMSAELRDRLSRALEITLPSSVIFDYPTPAVLIEHLQSVVLGADVDVDTQSASIADPDDPVVIVGMACRYPGGVGSPEDLWSLVVEGREGITGFPESRGWDVEGLYHADPDHPGTTYARGGGFLHDAGEFDAGFFGISPREATAMDPQQRLLLEVAWEAFERAGIDADSLRGTQTGVVVGATPHGYGAVGTDAGGYLLTGTTPGVLSGRIAYQFGFEGPATTVDTACSSSLVALHLAAQALRSGECSLALAGGVAVMGTPMILTEFARQRGLSPDGRCRSFGAGADGTGWSEGVGLVVLERLSDARRNGHRVLALLAGSAVNQDGASNGLTAPNGPSQQRVIRQALANAGLTAADVDVVEGHGTGTRLGDPIEAQALLATYGREHTDGSPLWLGSVKANIGHPQAAAGIAGVIKMVMALQHQFLPRTLFAEDPSTEVDWSSGGVALLTRSREWPDTGRPRRAGVSSFGISGTNAHVILQQPPNEPAMADRRPTPTATREL</sequence>
<dbReference type="PROSITE" id="PS52004">
    <property type="entry name" value="KS3_2"/>
    <property type="match status" value="1"/>
</dbReference>
<dbReference type="PANTHER" id="PTHR43775">
    <property type="entry name" value="FATTY ACID SYNTHASE"/>
    <property type="match status" value="1"/>
</dbReference>
<dbReference type="Pfam" id="PF02801">
    <property type="entry name" value="Ketoacyl-synt_C"/>
    <property type="match status" value="1"/>
</dbReference>
<dbReference type="Pfam" id="PF00550">
    <property type="entry name" value="PP-binding"/>
    <property type="match status" value="1"/>
</dbReference>
<dbReference type="InterPro" id="IPR014030">
    <property type="entry name" value="Ketoacyl_synth_N"/>
</dbReference>
<dbReference type="InterPro" id="IPR006162">
    <property type="entry name" value="Ppantetheine_attach_site"/>
</dbReference>
<protein>
    <submittedName>
        <fullName evidence="9">Type I polyketide synthase</fullName>
    </submittedName>
</protein>
<feature type="region of interest" description="Disordered" evidence="6">
    <location>
        <begin position="542"/>
        <end position="564"/>
    </location>
</feature>
<reference evidence="9 10" key="1">
    <citation type="submission" date="2021-01" db="EMBL/GenBank/DDBJ databases">
        <title>WGS of actinomycetes isolated from Thailand.</title>
        <authorList>
            <person name="Thawai C."/>
        </authorList>
    </citation>
    <scope>NUCLEOTIDE SEQUENCE [LARGE SCALE GENOMIC DNA]</scope>
    <source>
        <strain evidence="9 10">CA1R205</strain>
    </source>
</reference>
<dbReference type="PROSITE" id="PS00606">
    <property type="entry name" value="KS3_1"/>
    <property type="match status" value="1"/>
</dbReference>
<name>A0ABS1NS14_9ACTN</name>
<dbReference type="InterPro" id="IPR036736">
    <property type="entry name" value="ACP-like_sf"/>
</dbReference>
<evidence type="ECO:0000256" key="5">
    <source>
        <dbReference type="ARBA" id="ARBA00023315"/>
    </source>
</evidence>
<dbReference type="Pfam" id="PF16197">
    <property type="entry name" value="KAsynt_C_assoc"/>
    <property type="match status" value="1"/>
</dbReference>
<keyword evidence="5" id="KW-0012">Acyltransferase</keyword>
<evidence type="ECO:0000313" key="10">
    <source>
        <dbReference type="Proteomes" id="UP000634229"/>
    </source>
</evidence>
<evidence type="ECO:0000259" key="7">
    <source>
        <dbReference type="PROSITE" id="PS50075"/>
    </source>
</evidence>
<feature type="domain" description="Ketosynthase family 3 (KS3)" evidence="8">
    <location>
        <begin position="122"/>
        <end position="544"/>
    </location>
</feature>
<dbReference type="InterPro" id="IPR014031">
    <property type="entry name" value="Ketoacyl_synth_C"/>
</dbReference>
<dbReference type="InterPro" id="IPR018201">
    <property type="entry name" value="Ketoacyl_synth_AS"/>
</dbReference>
<dbReference type="Proteomes" id="UP000634229">
    <property type="component" value="Unassembled WGS sequence"/>
</dbReference>
<gene>
    <name evidence="9" type="ORF">JK363_41190</name>
</gene>
<comment type="caution">
    <text evidence="9">The sequence shown here is derived from an EMBL/GenBank/DDBJ whole genome shotgun (WGS) entry which is preliminary data.</text>
</comment>
<dbReference type="SMART" id="SM00825">
    <property type="entry name" value="PKS_KS"/>
    <property type="match status" value="1"/>
</dbReference>
<evidence type="ECO:0000256" key="2">
    <source>
        <dbReference type="ARBA" id="ARBA00022553"/>
    </source>
</evidence>
<keyword evidence="4" id="KW-0511">Multifunctional enzyme</keyword>
<evidence type="ECO:0000256" key="4">
    <source>
        <dbReference type="ARBA" id="ARBA00023268"/>
    </source>
</evidence>
<dbReference type="SMART" id="SM01294">
    <property type="entry name" value="PKS_PP_betabranch"/>
    <property type="match status" value="1"/>
</dbReference>